<evidence type="ECO:0000259" key="4">
    <source>
        <dbReference type="PROSITE" id="PS01124"/>
    </source>
</evidence>
<dbReference type="InterPro" id="IPR050204">
    <property type="entry name" value="AraC_XylS_family_regulators"/>
</dbReference>
<dbReference type="KEGG" id="sual:KDD17_09505"/>
<name>A0A975JBK5_9RHOB</name>
<dbReference type="PROSITE" id="PS00041">
    <property type="entry name" value="HTH_ARAC_FAMILY_1"/>
    <property type="match status" value="1"/>
</dbReference>
<organism evidence="5 6">
    <name type="scientific">Sulfitobacter albidus</name>
    <dbReference type="NCBI Taxonomy" id="2829501"/>
    <lineage>
        <taxon>Bacteria</taxon>
        <taxon>Pseudomonadati</taxon>
        <taxon>Pseudomonadota</taxon>
        <taxon>Alphaproteobacteria</taxon>
        <taxon>Rhodobacterales</taxon>
        <taxon>Roseobacteraceae</taxon>
        <taxon>Sulfitobacter</taxon>
    </lineage>
</organism>
<dbReference type="PRINTS" id="PR00032">
    <property type="entry name" value="HTHARAC"/>
</dbReference>
<keyword evidence="3" id="KW-0804">Transcription</keyword>
<sequence>MSIIAMPPGDVDVMFQTSKRMLNVGLRGMRDDCAFSLDGVARTPSTLHPNGVDLLAAGVDFSFFGHSLDWELLIEFNTDDIEQFAREHLDGLDLSARDLVSGTDPQAATLARLAIAHLKEPVVDRLYLEGLTTAITARALAFAARDKRAPSTGGTDARIQRAIDYIHAHLVDGMSISEIAGVACMSPSWFSRAFKAQTGTSVHKYVLGCRLERAQIALLTTNEPIGAIAHGFGFADHAHFSRLFKRRYGITPKEMRG</sequence>
<dbReference type="SMART" id="SM00342">
    <property type="entry name" value="HTH_ARAC"/>
    <property type="match status" value="1"/>
</dbReference>
<feature type="domain" description="HTH araC/xylS-type" evidence="4">
    <location>
        <begin position="160"/>
        <end position="257"/>
    </location>
</feature>
<gene>
    <name evidence="5" type="ORF">KDD17_09505</name>
</gene>
<dbReference type="EMBL" id="CP073581">
    <property type="protein sequence ID" value="QUJ75250.1"/>
    <property type="molecule type" value="Genomic_DNA"/>
</dbReference>
<proteinExistence type="predicted"/>
<reference evidence="5" key="1">
    <citation type="submission" date="2021-04" db="EMBL/GenBank/DDBJ databases">
        <title>Complete genome sequence for Sulfitobacter sp. strain JK7-1.</title>
        <authorList>
            <person name="Park S.-J."/>
        </authorList>
    </citation>
    <scope>NUCLEOTIDE SEQUENCE</scope>
    <source>
        <strain evidence="5">JK7-1</strain>
    </source>
</reference>
<keyword evidence="6" id="KW-1185">Reference proteome</keyword>
<dbReference type="Proteomes" id="UP000683291">
    <property type="component" value="Chromosome 1"/>
</dbReference>
<dbReference type="PANTHER" id="PTHR46796">
    <property type="entry name" value="HTH-TYPE TRANSCRIPTIONAL ACTIVATOR RHAS-RELATED"/>
    <property type="match status" value="1"/>
</dbReference>
<accession>A0A975JBK5</accession>
<keyword evidence="2" id="KW-0238">DNA-binding</keyword>
<evidence type="ECO:0000313" key="6">
    <source>
        <dbReference type="Proteomes" id="UP000683291"/>
    </source>
</evidence>
<evidence type="ECO:0000256" key="1">
    <source>
        <dbReference type="ARBA" id="ARBA00023015"/>
    </source>
</evidence>
<dbReference type="InterPro" id="IPR018062">
    <property type="entry name" value="HTH_AraC-typ_CS"/>
</dbReference>
<dbReference type="Gene3D" id="1.10.10.60">
    <property type="entry name" value="Homeodomain-like"/>
    <property type="match status" value="2"/>
</dbReference>
<dbReference type="PROSITE" id="PS01124">
    <property type="entry name" value="HTH_ARAC_FAMILY_2"/>
    <property type="match status" value="1"/>
</dbReference>
<keyword evidence="1" id="KW-0805">Transcription regulation</keyword>
<protein>
    <submittedName>
        <fullName evidence="5">Helix-turn-helix transcriptional regulator</fullName>
    </submittedName>
</protein>
<dbReference type="AlphaFoldDB" id="A0A975JBK5"/>
<evidence type="ECO:0000313" key="5">
    <source>
        <dbReference type="EMBL" id="QUJ75250.1"/>
    </source>
</evidence>
<dbReference type="Pfam" id="PF12833">
    <property type="entry name" value="HTH_18"/>
    <property type="match status" value="1"/>
</dbReference>
<dbReference type="RefSeq" id="WP_212703455.1">
    <property type="nucleotide sequence ID" value="NZ_CP073581.1"/>
</dbReference>
<dbReference type="GO" id="GO:0043565">
    <property type="term" value="F:sequence-specific DNA binding"/>
    <property type="evidence" value="ECO:0007669"/>
    <property type="project" value="InterPro"/>
</dbReference>
<dbReference type="InterPro" id="IPR018060">
    <property type="entry name" value="HTH_AraC"/>
</dbReference>
<dbReference type="InterPro" id="IPR009057">
    <property type="entry name" value="Homeodomain-like_sf"/>
</dbReference>
<dbReference type="GO" id="GO:0003700">
    <property type="term" value="F:DNA-binding transcription factor activity"/>
    <property type="evidence" value="ECO:0007669"/>
    <property type="project" value="InterPro"/>
</dbReference>
<evidence type="ECO:0000256" key="3">
    <source>
        <dbReference type="ARBA" id="ARBA00023163"/>
    </source>
</evidence>
<evidence type="ECO:0000256" key="2">
    <source>
        <dbReference type="ARBA" id="ARBA00023125"/>
    </source>
</evidence>
<dbReference type="InterPro" id="IPR020449">
    <property type="entry name" value="Tscrpt_reg_AraC-type_HTH"/>
</dbReference>
<dbReference type="PANTHER" id="PTHR46796:SF6">
    <property type="entry name" value="ARAC SUBFAMILY"/>
    <property type="match status" value="1"/>
</dbReference>
<dbReference type="SUPFAM" id="SSF46689">
    <property type="entry name" value="Homeodomain-like"/>
    <property type="match status" value="2"/>
</dbReference>